<dbReference type="SUPFAM" id="SSF56349">
    <property type="entry name" value="DNA breaking-rejoining enzymes"/>
    <property type="match status" value="1"/>
</dbReference>
<dbReference type="InterPro" id="IPR011010">
    <property type="entry name" value="DNA_brk_join_enz"/>
</dbReference>
<sequence>MSSTTISQLRRLLASASLDTKRLLAYEPNVFDDKQLLRLLSSTFNDLEDRKNISLSAKQQLFRALLTCLSNSNPPLLNGRFLAWSEQNLPRFRRTARARPSPLLDLIPQQAAQGLTPDFSPAAALDHVHDQIENACRAEIEEYRQMLLDQHALLNSVKCNDISEDSSHDGYLENPRLRKAHRDALEQFVGCVENNEPLPDPPLNLLPALRKRYQLPSKNARPWLLAQYRLPNQTLHAIFILVALRTGWNPQSVASLTIDNLGGEPGGSLLLQSFKLKTDDKTPAVAISRKDKLAQDAIGLLRSNLYWAKKLKMVPANENRLWIGWSSKPDARQIVADGHLLRRFIDRHNLTPFRLKDLRSLRVSIAYVKHRDLDQVRLILGHQSFSSIDTYLRSTVIFKLNESNILRFQHLLEKELLSSNQPPPQTFSTGDGGHCRDSSKSRFAGGMTPCDGMGCHIGTTCENYTLRPTKESVADALRTLHSYRECWQALADQQPDRFWDIHLPRIVHIHVMLEAIRDLRPDLLPEGMWK</sequence>
<keyword evidence="1" id="KW-0233">DNA recombination</keyword>
<organism evidence="2 3">
    <name type="scientific">Stenotrophomonas aracearum</name>
    <dbReference type="NCBI Taxonomy" id="3003272"/>
    <lineage>
        <taxon>Bacteria</taxon>
        <taxon>Pseudomonadati</taxon>
        <taxon>Pseudomonadota</taxon>
        <taxon>Gammaproteobacteria</taxon>
        <taxon>Lysobacterales</taxon>
        <taxon>Lysobacteraceae</taxon>
        <taxon>Stenotrophomonas</taxon>
    </lineage>
</organism>
<dbReference type="Gene3D" id="1.10.443.10">
    <property type="entry name" value="Intergrase catalytic core"/>
    <property type="match status" value="1"/>
</dbReference>
<proteinExistence type="predicted"/>
<accession>A0ABY9YCJ8</accession>
<evidence type="ECO:0000313" key="2">
    <source>
        <dbReference type="EMBL" id="WNH48486.1"/>
    </source>
</evidence>
<dbReference type="EMBL" id="CP115543">
    <property type="protein sequence ID" value="WNH48486.1"/>
    <property type="molecule type" value="Genomic_DNA"/>
</dbReference>
<dbReference type="Proteomes" id="UP001305421">
    <property type="component" value="Chromosome"/>
</dbReference>
<keyword evidence="3" id="KW-1185">Reference proteome</keyword>
<dbReference type="RefSeq" id="WP_282295853.1">
    <property type="nucleotide sequence ID" value="NZ_CP115543.1"/>
</dbReference>
<reference evidence="2 3" key="1">
    <citation type="submission" date="2022-12" db="EMBL/GenBank/DDBJ databases">
        <title>Two new species, Stenotrophomonas aracearum and Stenotrophomonas oahuensis, isolated from Anthurium (Araceae family) in Hawaii.</title>
        <authorList>
            <person name="Chunag S.C."/>
            <person name="Dobhal S."/>
            <person name="Alvarez A."/>
            <person name="Arif M."/>
        </authorList>
    </citation>
    <scope>NUCLEOTIDE SEQUENCE [LARGE SCALE GENOMIC DNA]</scope>
    <source>
        <strain evidence="2 3">A5588</strain>
    </source>
</reference>
<dbReference type="InterPro" id="IPR013762">
    <property type="entry name" value="Integrase-like_cat_sf"/>
</dbReference>
<evidence type="ECO:0000313" key="3">
    <source>
        <dbReference type="Proteomes" id="UP001305421"/>
    </source>
</evidence>
<evidence type="ECO:0008006" key="4">
    <source>
        <dbReference type="Google" id="ProtNLM"/>
    </source>
</evidence>
<evidence type="ECO:0000256" key="1">
    <source>
        <dbReference type="ARBA" id="ARBA00023172"/>
    </source>
</evidence>
<protein>
    <recommendedName>
        <fullName evidence="4">Tyr recombinase domain-containing protein</fullName>
    </recommendedName>
</protein>
<name>A0ABY9YCJ8_9GAMM</name>
<gene>
    <name evidence="2" type="ORF">PDM28_17785</name>
</gene>